<gene>
    <name evidence="1" type="ORF">SAMN05216389_1443</name>
</gene>
<keyword evidence="2" id="KW-1185">Reference proteome</keyword>
<dbReference type="Proteomes" id="UP000198618">
    <property type="component" value="Unassembled WGS sequence"/>
</dbReference>
<sequence length="67" mass="8264">MREIHLEVMNMKVADHLSREQHKKLKRMKDYKKKRKRNEKVNWHDLMGMNRDTYKRGRGGAIRSNRK</sequence>
<evidence type="ECO:0000313" key="2">
    <source>
        <dbReference type="Proteomes" id="UP000198618"/>
    </source>
</evidence>
<dbReference type="RefSeq" id="WP_170840875.1">
    <property type="nucleotide sequence ID" value="NZ_FOHE01000044.1"/>
</dbReference>
<dbReference type="STRING" id="930131.SAMN05216389_1443"/>
<organism evidence="1 2">
    <name type="scientific">Oceanobacillus limi</name>
    <dbReference type="NCBI Taxonomy" id="930131"/>
    <lineage>
        <taxon>Bacteria</taxon>
        <taxon>Bacillati</taxon>
        <taxon>Bacillota</taxon>
        <taxon>Bacilli</taxon>
        <taxon>Bacillales</taxon>
        <taxon>Bacillaceae</taxon>
        <taxon>Oceanobacillus</taxon>
    </lineage>
</organism>
<protein>
    <submittedName>
        <fullName evidence="1">Uncharacterized protein</fullName>
    </submittedName>
</protein>
<accession>A0A1I0HP66</accession>
<proteinExistence type="predicted"/>
<name>A0A1I0HP66_9BACI</name>
<dbReference type="EMBL" id="FOHE01000044">
    <property type="protein sequence ID" value="SET85862.1"/>
    <property type="molecule type" value="Genomic_DNA"/>
</dbReference>
<dbReference type="AlphaFoldDB" id="A0A1I0HP66"/>
<evidence type="ECO:0000313" key="1">
    <source>
        <dbReference type="EMBL" id="SET85862.1"/>
    </source>
</evidence>
<reference evidence="1 2" key="1">
    <citation type="submission" date="2016-10" db="EMBL/GenBank/DDBJ databases">
        <authorList>
            <person name="de Groot N.N."/>
        </authorList>
    </citation>
    <scope>NUCLEOTIDE SEQUENCE [LARGE SCALE GENOMIC DNA]</scope>
    <source>
        <strain evidence="1 2">IBRC-M 10780</strain>
    </source>
</reference>